<proteinExistence type="predicted"/>
<evidence type="ECO:0000313" key="3">
    <source>
        <dbReference type="Proteomes" id="UP000317171"/>
    </source>
</evidence>
<dbReference type="Proteomes" id="UP000317171">
    <property type="component" value="Chromosome"/>
</dbReference>
<dbReference type="Pfam" id="PF07583">
    <property type="entry name" value="PSCyt2"/>
    <property type="match status" value="1"/>
</dbReference>
<dbReference type="AlphaFoldDB" id="A0A517RIS0"/>
<gene>
    <name evidence="2" type="ORF">Pan241w_38730</name>
</gene>
<dbReference type="EMBL" id="CP036269">
    <property type="protein sequence ID" value="QDT43769.1"/>
    <property type="molecule type" value="Genomic_DNA"/>
</dbReference>
<keyword evidence="3" id="KW-1185">Reference proteome</keyword>
<sequence>MFPARRVTRFTLFLILTGLLSPGLHSGSLRAADAVEKIVLLPETIHLSGKEARHGVSIQKINQDAEIAGPVTAESQLSSSNPAVAKIEGQTVVPVANGTAVITATLGKLKTSSQVNVTGIDKPHQWSFRNDVQPVLTKAACNSGPCHGALAGKGGFRLSLKAYDVKGDFHTIVKQSRGRRIELSDPARSLFLIKPTGAVPHKGGVRFETDSPEYRILSEWIAQGAPAPAETDPVIERLEVLPARSILTKGQTQNLLVQAHYSDQSVRDVTQWTAFSSVNESVASVDERGTVKVTGFGEGAIVCNFSSKIAISKITSPYEQKIDLALYAQSPKHNFIDELVIKQLKRLNLPPSPQSNDADFIRRAFIDTIGTLPKPEEVEAFVADKNPDKRNKLIDQLLDRPEFVDYWTYKWSDLLLVNGALIRPQAVKAYHEWIHSHVKQNTPWDQMVRELITAQGSSIENGATNFYAIHQDPESMTENVSQAFLGLAIGCAKCHNHPLEKWTNNQYYAMANFFSRVRAKGWGGSQSSGDGIRTLFVATEGDLVQPLTGKPQPPTPLDGKPIDINAPEDRRVYLANWLTSKENHLFSRSITNRVWANFFGVGLVESVDDMRESNPASNEELLAATSDYLVQQQFDLKALMKVILQSAAYQRSSQPLPENKDEKRFYSRYYPRRMMAEVLLDAISQVTEVPDEFTQYFEPSPQKTDFYPKGTRAIQLYDSSVISYFLKTFGRNERMITCECERTEEPTMVQVLHLSNGDTINDKLKAKESRVTKLLDAKKSDKELIADIYMLCLSRKPTQKEETELTKLLAETPQAEKRQAVEDLFWGILSSREFLFNH</sequence>
<dbReference type="SMART" id="SM00635">
    <property type="entry name" value="BID_2"/>
    <property type="match status" value="2"/>
</dbReference>
<dbReference type="RefSeq" id="WP_145218687.1">
    <property type="nucleotide sequence ID" value="NZ_CP036269.1"/>
</dbReference>
<feature type="domain" description="BIG2" evidence="1">
    <location>
        <begin position="34"/>
        <end position="116"/>
    </location>
</feature>
<dbReference type="Pfam" id="PF02368">
    <property type="entry name" value="Big_2"/>
    <property type="match status" value="1"/>
</dbReference>
<evidence type="ECO:0000259" key="1">
    <source>
        <dbReference type="SMART" id="SM00635"/>
    </source>
</evidence>
<dbReference type="KEGG" id="gaz:Pan241w_38730"/>
<evidence type="ECO:0000313" key="2">
    <source>
        <dbReference type="EMBL" id="QDT43769.1"/>
    </source>
</evidence>
<protein>
    <submittedName>
        <fullName evidence="2">Bacterial Ig-like domain (Group 2)</fullName>
    </submittedName>
</protein>
<dbReference type="InterPro" id="IPR022655">
    <property type="entry name" value="DUF1553"/>
</dbReference>
<reference evidence="2 3" key="1">
    <citation type="submission" date="2019-02" db="EMBL/GenBank/DDBJ databases">
        <title>Deep-cultivation of Planctomycetes and their phenomic and genomic characterization uncovers novel biology.</title>
        <authorList>
            <person name="Wiegand S."/>
            <person name="Jogler M."/>
            <person name="Boedeker C."/>
            <person name="Pinto D."/>
            <person name="Vollmers J."/>
            <person name="Rivas-Marin E."/>
            <person name="Kohn T."/>
            <person name="Peeters S.H."/>
            <person name="Heuer A."/>
            <person name="Rast P."/>
            <person name="Oberbeckmann S."/>
            <person name="Bunk B."/>
            <person name="Jeske O."/>
            <person name="Meyerdierks A."/>
            <person name="Storesund J.E."/>
            <person name="Kallscheuer N."/>
            <person name="Luecker S."/>
            <person name="Lage O.M."/>
            <person name="Pohl T."/>
            <person name="Merkel B.J."/>
            <person name="Hornburger P."/>
            <person name="Mueller R.-W."/>
            <person name="Bruemmer F."/>
            <person name="Labrenz M."/>
            <person name="Spormann A.M."/>
            <person name="Op den Camp H."/>
            <person name="Overmann J."/>
            <person name="Amann R."/>
            <person name="Jetten M.S.M."/>
            <person name="Mascher T."/>
            <person name="Medema M.H."/>
            <person name="Devos D.P."/>
            <person name="Kaster A.-K."/>
            <person name="Ovreas L."/>
            <person name="Rohde M."/>
            <person name="Galperin M.Y."/>
            <person name="Jogler C."/>
        </authorList>
    </citation>
    <scope>NUCLEOTIDE SEQUENCE [LARGE SCALE GENOMIC DNA]</scope>
    <source>
        <strain evidence="2 3">Pan241w</strain>
    </source>
</reference>
<accession>A0A517RIS0</accession>
<dbReference type="Pfam" id="PF07587">
    <property type="entry name" value="PSD1"/>
    <property type="match status" value="1"/>
</dbReference>
<dbReference type="Gene3D" id="2.60.40.1080">
    <property type="match status" value="2"/>
</dbReference>
<dbReference type="InterPro" id="IPR003343">
    <property type="entry name" value="Big_2"/>
</dbReference>
<dbReference type="PANTHER" id="PTHR35889:SF3">
    <property type="entry name" value="F-BOX DOMAIN-CONTAINING PROTEIN"/>
    <property type="match status" value="1"/>
</dbReference>
<dbReference type="InterPro" id="IPR011444">
    <property type="entry name" value="DUF1549"/>
</dbReference>
<feature type="domain" description="BIG2" evidence="1">
    <location>
        <begin position="234"/>
        <end position="317"/>
    </location>
</feature>
<dbReference type="OrthoDB" id="289126at2"/>
<organism evidence="2 3">
    <name type="scientific">Gimesia alba</name>
    <dbReference type="NCBI Taxonomy" id="2527973"/>
    <lineage>
        <taxon>Bacteria</taxon>
        <taxon>Pseudomonadati</taxon>
        <taxon>Planctomycetota</taxon>
        <taxon>Planctomycetia</taxon>
        <taxon>Planctomycetales</taxon>
        <taxon>Planctomycetaceae</taxon>
        <taxon>Gimesia</taxon>
    </lineage>
</organism>
<name>A0A517RIS0_9PLAN</name>
<dbReference type="PANTHER" id="PTHR35889">
    <property type="entry name" value="CYCLOINULO-OLIGOSACCHARIDE FRUCTANOTRANSFERASE-RELATED"/>
    <property type="match status" value="1"/>
</dbReference>